<feature type="domain" description="DUF6534" evidence="2">
    <location>
        <begin position="166"/>
        <end position="253"/>
    </location>
</feature>
<reference evidence="3" key="1">
    <citation type="submission" date="2023-03" db="EMBL/GenBank/DDBJ databases">
        <title>Massive genome expansion in bonnet fungi (Mycena s.s.) driven by repeated elements and novel gene families across ecological guilds.</title>
        <authorList>
            <consortium name="Lawrence Berkeley National Laboratory"/>
            <person name="Harder C.B."/>
            <person name="Miyauchi S."/>
            <person name="Viragh M."/>
            <person name="Kuo A."/>
            <person name="Thoen E."/>
            <person name="Andreopoulos B."/>
            <person name="Lu D."/>
            <person name="Skrede I."/>
            <person name="Drula E."/>
            <person name="Henrissat B."/>
            <person name="Morin E."/>
            <person name="Kohler A."/>
            <person name="Barry K."/>
            <person name="LaButti K."/>
            <person name="Morin E."/>
            <person name="Salamov A."/>
            <person name="Lipzen A."/>
            <person name="Mereny Z."/>
            <person name="Hegedus B."/>
            <person name="Baldrian P."/>
            <person name="Stursova M."/>
            <person name="Weitz H."/>
            <person name="Taylor A."/>
            <person name="Grigoriev I.V."/>
            <person name="Nagy L.G."/>
            <person name="Martin F."/>
            <person name="Kauserud H."/>
        </authorList>
    </citation>
    <scope>NUCLEOTIDE SEQUENCE</scope>
    <source>
        <strain evidence="3">CBHHK173m</strain>
    </source>
</reference>
<dbReference type="PANTHER" id="PTHR40465:SF1">
    <property type="entry name" value="DUF6534 DOMAIN-CONTAINING PROTEIN"/>
    <property type="match status" value="1"/>
</dbReference>
<dbReference type="Proteomes" id="UP001222325">
    <property type="component" value="Unassembled WGS sequence"/>
</dbReference>
<evidence type="ECO:0000313" key="4">
    <source>
        <dbReference type="Proteomes" id="UP001222325"/>
    </source>
</evidence>
<dbReference type="AlphaFoldDB" id="A0AAD6TZX3"/>
<name>A0AAD6TZX3_9AGAR</name>
<evidence type="ECO:0000256" key="1">
    <source>
        <dbReference type="SAM" id="Phobius"/>
    </source>
</evidence>
<dbReference type="PANTHER" id="PTHR40465">
    <property type="entry name" value="CHROMOSOME 1, WHOLE GENOME SHOTGUN SEQUENCE"/>
    <property type="match status" value="1"/>
</dbReference>
<sequence length="306" mass="33274">MAPVVTLADSFGVLLCALLFLSLLLGMGLLQVYLYFLWYPNDGWGTKGMVITITALEVAQSGLFFSSLYVVLIDGFGDFGRIDVIPWQSIAQLSCLYLATFGAQAYFSYLIYKLRTDRFLFPTAIFILSVAGLGAGIAQTVLSIKVKRFSELPSTSAATNTQAAFALACDILITVGLCWRLSNCRTGVQSTNKMLNFFIMTGLNRGLLTMVTAALNIILFLTQPGTFYFMLVLVLSGKLYMNSMLAMLNTRKHAQALAQFGSHNVDPISMGSYVAPSSKSNTRALGVTFPVTDSGASKAEPIWTVM</sequence>
<feature type="transmembrane region" description="Helical" evidence="1">
    <location>
        <begin position="12"/>
        <end position="38"/>
    </location>
</feature>
<keyword evidence="1" id="KW-0812">Transmembrane</keyword>
<dbReference type="InterPro" id="IPR045339">
    <property type="entry name" value="DUF6534"/>
</dbReference>
<keyword evidence="1" id="KW-0472">Membrane</keyword>
<feature type="transmembrane region" description="Helical" evidence="1">
    <location>
        <begin position="194"/>
        <end position="221"/>
    </location>
</feature>
<evidence type="ECO:0000259" key="2">
    <source>
        <dbReference type="Pfam" id="PF20152"/>
    </source>
</evidence>
<protein>
    <recommendedName>
        <fullName evidence="2">DUF6534 domain-containing protein</fullName>
    </recommendedName>
</protein>
<dbReference type="Pfam" id="PF20152">
    <property type="entry name" value="DUF6534"/>
    <property type="match status" value="1"/>
</dbReference>
<comment type="caution">
    <text evidence="3">The sequence shown here is derived from an EMBL/GenBank/DDBJ whole genome shotgun (WGS) entry which is preliminary data.</text>
</comment>
<gene>
    <name evidence="3" type="ORF">B0H15DRAFT_953217</name>
</gene>
<feature type="transmembrane region" description="Helical" evidence="1">
    <location>
        <begin position="119"/>
        <end position="142"/>
    </location>
</feature>
<proteinExistence type="predicted"/>
<feature type="transmembrane region" description="Helical" evidence="1">
    <location>
        <begin position="227"/>
        <end position="248"/>
    </location>
</feature>
<evidence type="ECO:0000313" key="3">
    <source>
        <dbReference type="EMBL" id="KAJ7081207.1"/>
    </source>
</evidence>
<keyword evidence="1" id="KW-1133">Transmembrane helix</keyword>
<accession>A0AAD6TZX3</accession>
<organism evidence="3 4">
    <name type="scientific">Mycena belliarum</name>
    <dbReference type="NCBI Taxonomy" id="1033014"/>
    <lineage>
        <taxon>Eukaryota</taxon>
        <taxon>Fungi</taxon>
        <taxon>Dikarya</taxon>
        <taxon>Basidiomycota</taxon>
        <taxon>Agaricomycotina</taxon>
        <taxon>Agaricomycetes</taxon>
        <taxon>Agaricomycetidae</taxon>
        <taxon>Agaricales</taxon>
        <taxon>Marasmiineae</taxon>
        <taxon>Mycenaceae</taxon>
        <taxon>Mycena</taxon>
    </lineage>
</organism>
<keyword evidence="4" id="KW-1185">Reference proteome</keyword>
<feature type="transmembrane region" description="Helical" evidence="1">
    <location>
        <begin position="50"/>
        <end position="70"/>
    </location>
</feature>
<feature type="transmembrane region" description="Helical" evidence="1">
    <location>
        <begin position="90"/>
        <end position="112"/>
    </location>
</feature>
<dbReference type="EMBL" id="JARJCN010000051">
    <property type="protein sequence ID" value="KAJ7081207.1"/>
    <property type="molecule type" value="Genomic_DNA"/>
</dbReference>
<feature type="transmembrane region" description="Helical" evidence="1">
    <location>
        <begin position="162"/>
        <end position="182"/>
    </location>
</feature>